<comment type="function">
    <text evidence="6">Subunit of the oligosaccharyl transferase (OST) complex that catalyzes the initial transfer of a defined glycan (Glc(3)Man(9)GlcNAc(2) in eukaryotes) from the lipid carrier dolichol-pyrophosphate to an asparagine residue within an Asn-X-Ser/Thr consensus motif in nascent polypeptide chains, the first step in protein N-glycosylation. N-glycosylation occurs cotranslationally and the complex associates with the Sec61 complex at the channel-forming translocon complex that mediates protein translocation across the endoplasmic reticulum (ER). All subunits are required for a maximal enzyme activity.</text>
</comment>
<reference evidence="8" key="1">
    <citation type="journal article" date="2019" name="Nat. Commun.">
        <title>Expansion of phycobilisome linker gene families in mesophilic red algae.</title>
        <authorList>
            <person name="Lee J."/>
            <person name="Kim D."/>
            <person name="Bhattacharya D."/>
            <person name="Yoon H.S."/>
        </authorList>
    </citation>
    <scope>NUCLEOTIDE SEQUENCE [LARGE SCALE GENOMIC DNA]</scope>
    <source>
        <strain evidence="8">CCMP 1328</strain>
    </source>
</reference>
<dbReference type="GO" id="GO:0006487">
    <property type="term" value="P:protein N-linked glycosylation"/>
    <property type="evidence" value="ECO:0007669"/>
    <property type="project" value="UniProtKB-UniRule"/>
</dbReference>
<name>A0A5J4YSV2_PORPP</name>
<evidence type="ECO:0000313" key="8">
    <source>
        <dbReference type="Proteomes" id="UP000324585"/>
    </source>
</evidence>
<dbReference type="PANTHER" id="PTHR13636">
    <property type="entry name" value="TRANSMEMBRANE PROTEIN 258"/>
    <property type="match status" value="1"/>
</dbReference>
<dbReference type="GO" id="GO:0008250">
    <property type="term" value="C:oligosaccharyltransferase complex"/>
    <property type="evidence" value="ECO:0007669"/>
    <property type="project" value="UniProtKB-UniRule"/>
</dbReference>
<sequence>MRTGRRERRDGWMSGTMADTYVPYSAPVPPTLFPALAFVLMIVGVACSAWFFSMQTISTKLSRNAGRDLAISAAASLCLGLGLVFTLLSNGIWI</sequence>
<dbReference type="Pfam" id="PF05251">
    <property type="entry name" value="Ost5"/>
    <property type="match status" value="1"/>
</dbReference>
<comment type="subcellular location">
    <subcellularLocation>
        <location evidence="1 6">Membrane</location>
        <topology evidence="1 6">Multi-pass membrane protein</topology>
    </subcellularLocation>
</comment>
<evidence type="ECO:0000256" key="1">
    <source>
        <dbReference type="ARBA" id="ARBA00004141"/>
    </source>
</evidence>
<dbReference type="InterPro" id="IPR007915">
    <property type="entry name" value="TMEM258/Ost5"/>
</dbReference>
<keyword evidence="8" id="KW-1185">Reference proteome</keyword>
<accession>A0A5J4YSV2</accession>
<keyword evidence="4 6" id="KW-1133">Transmembrane helix</keyword>
<dbReference type="EMBL" id="VRMN01000004">
    <property type="protein sequence ID" value="KAA8494561.1"/>
    <property type="molecule type" value="Genomic_DNA"/>
</dbReference>
<comment type="caution">
    <text evidence="7">The sequence shown here is derived from an EMBL/GenBank/DDBJ whole genome shotgun (WGS) entry which is preliminary data.</text>
</comment>
<organism evidence="7 8">
    <name type="scientific">Porphyridium purpureum</name>
    <name type="common">Red alga</name>
    <name type="synonym">Porphyridium cruentum</name>
    <dbReference type="NCBI Taxonomy" id="35688"/>
    <lineage>
        <taxon>Eukaryota</taxon>
        <taxon>Rhodophyta</taxon>
        <taxon>Bangiophyceae</taxon>
        <taxon>Porphyridiales</taxon>
        <taxon>Porphyridiaceae</taxon>
        <taxon>Porphyridium</taxon>
    </lineage>
</organism>
<evidence type="ECO:0000256" key="5">
    <source>
        <dbReference type="ARBA" id="ARBA00023136"/>
    </source>
</evidence>
<proteinExistence type="inferred from homology"/>
<dbReference type="Proteomes" id="UP000324585">
    <property type="component" value="Unassembled WGS sequence"/>
</dbReference>
<keyword evidence="3 6" id="KW-0812">Transmembrane</keyword>
<dbReference type="OMA" id="MERYVGP"/>
<comment type="similarity">
    <text evidence="2 6">Belongs to the OST5 family.</text>
</comment>
<dbReference type="OrthoDB" id="18408at2759"/>
<gene>
    <name evidence="7" type="ORF">FVE85_2802</name>
</gene>
<evidence type="ECO:0000256" key="3">
    <source>
        <dbReference type="ARBA" id="ARBA00022692"/>
    </source>
</evidence>
<keyword evidence="5 6" id="KW-0472">Membrane</keyword>
<dbReference type="AlphaFoldDB" id="A0A5J4YSV2"/>
<evidence type="ECO:0000313" key="7">
    <source>
        <dbReference type="EMBL" id="KAA8494561.1"/>
    </source>
</evidence>
<comment type="subunit">
    <text evidence="6">Component of the oligosaccharyltransferase (OST) complex.</text>
</comment>
<evidence type="ECO:0000256" key="2">
    <source>
        <dbReference type="ARBA" id="ARBA00009825"/>
    </source>
</evidence>
<evidence type="ECO:0000256" key="6">
    <source>
        <dbReference type="RuleBase" id="RU367008"/>
    </source>
</evidence>
<evidence type="ECO:0000256" key="4">
    <source>
        <dbReference type="ARBA" id="ARBA00022989"/>
    </source>
</evidence>
<protein>
    <recommendedName>
        <fullName evidence="6">Dolichyl-diphosphooligosaccharide-protein glycosyltransferase subunit OST5</fullName>
    </recommendedName>
</protein>
<feature type="transmembrane region" description="Helical" evidence="6">
    <location>
        <begin position="32"/>
        <end position="52"/>
    </location>
</feature>
<feature type="transmembrane region" description="Helical" evidence="6">
    <location>
        <begin position="73"/>
        <end position="93"/>
    </location>
</feature>